<evidence type="ECO:0000313" key="3">
    <source>
        <dbReference type="Proteomes" id="UP001211907"/>
    </source>
</evidence>
<organism evidence="2 3">
    <name type="scientific">Physocladia obscura</name>
    <dbReference type="NCBI Taxonomy" id="109957"/>
    <lineage>
        <taxon>Eukaryota</taxon>
        <taxon>Fungi</taxon>
        <taxon>Fungi incertae sedis</taxon>
        <taxon>Chytridiomycota</taxon>
        <taxon>Chytridiomycota incertae sedis</taxon>
        <taxon>Chytridiomycetes</taxon>
        <taxon>Chytridiales</taxon>
        <taxon>Chytriomycetaceae</taxon>
        <taxon>Physocladia</taxon>
    </lineage>
</organism>
<dbReference type="EMBL" id="JADGJH010005674">
    <property type="protein sequence ID" value="KAJ3079703.1"/>
    <property type="molecule type" value="Genomic_DNA"/>
</dbReference>
<feature type="transmembrane region" description="Helical" evidence="1">
    <location>
        <begin position="103"/>
        <end position="123"/>
    </location>
</feature>
<evidence type="ECO:0000313" key="2">
    <source>
        <dbReference type="EMBL" id="KAJ3079703.1"/>
    </source>
</evidence>
<dbReference type="Proteomes" id="UP001211907">
    <property type="component" value="Unassembled WGS sequence"/>
</dbReference>
<name>A0AAD5X706_9FUNG</name>
<feature type="non-terminal residue" evidence="2">
    <location>
        <position position="321"/>
    </location>
</feature>
<sequence>HTFSLDSYGSDGLFCVDSVAGALTLYNAGPASLSNKLWQTQCSTSNCSSAYLLSGYPATAAAPGPKAIIPSSSTATQPTATNQLHTTTATTTAAASDTANVPAIAGGVVGAVVLLALLAFAYYRYRYYSKPQPKVDSYESRNINGLPSTPYASIPYAETPAPIVAVANTATSASSLSIPQRIPVHTAQFENPSFDKQRAASSFFDDISSSQQLQQQQPHALYSNNNFKTSSISSPPLPPKFEILDMTRVHEWSVEEAAAWIFRNGGGEVGYIRAKEERITGHSLLSEKIDDIMNVIPTEKFGDKAILRVALVDLQNTVPLP</sequence>
<evidence type="ECO:0000256" key="1">
    <source>
        <dbReference type="SAM" id="Phobius"/>
    </source>
</evidence>
<dbReference type="InterPro" id="IPR013761">
    <property type="entry name" value="SAM/pointed_sf"/>
</dbReference>
<reference evidence="2" key="1">
    <citation type="submission" date="2020-05" db="EMBL/GenBank/DDBJ databases">
        <title>Phylogenomic resolution of chytrid fungi.</title>
        <authorList>
            <person name="Stajich J.E."/>
            <person name="Amses K."/>
            <person name="Simmons R."/>
            <person name="Seto K."/>
            <person name="Myers J."/>
            <person name="Bonds A."/>
            <person name="Quandt C.A."/>
            <person name="Barry K."/>
            <person name="Liu P."/>
            <person name="Grigoriev I."/>
            <person name="Longcore J.E."/>
            <person name="James T.Y."/>
        </authorList>
    </citation>
    <scope>NUCLEOTIDE SEQUENCE</scope>
    <source>
        <strain evidence="2">JEL0513</strain>
    </source>
</reference>
<keyword evidence="3" id="KW-1185">Reference proteome</keyword>
<proteinExistence type="predicted"/>
<comment type="caution">
    <text evidence="2">The sequence shown here is derived from an EMBL/GenBank/DDBJ whole genome shotgun (WGS) entry which is preliminary data.</text>
</comment>
<keyword evidence="1" id="KW-0472">Membrane</keyword>
<keyword evidence="1" id="KW-0812">Transmembrane</keyword>
<dbReference type="AlphaFoldDB" id="A0AAD5X706"/>
<keyword evidence="1" id="KW-1133">Transmembrane helix</keyword>
<feature type="non-terminal residue" evidence="2">
    <location>
        <position position="1"/>
    </location>
</feature>
<gene>
    <name evidence="2" type="ORF">HK100_010344</name>
</gene>
<protein>
    <submittedName>
        <fullName evidence="2">Uncharacterized protein</fullName>
    </submittedName>
</protein>
<dbReference type="SUPFAM" id="SSF47769">
    <property type="entry name" value="SAM/Pointed domain"/>
    <property type="match status" value="1"/>
</dbReference>
<accession>A0AAD5X706</accession>